<evidence type="ECO:0000313" key="8">
    <source>
        <dbReference type="EMBL" id="CAD7635653.1"/>
    </source>
</evidence>
<dbReference type="GO" id="GO:0009755">
    <property type="term" value="P:hormone-mediated signaling pathway"/>
    <property type="evidence" value="ECO:0007669"/>
    <property type="project" value="TreeGrafter"/>
</dbReference>
<dbReference type="Proteomes" id="UP000759131">
    <property type="component" value="Unassembled WGS sequence"/>
</dbReference>
<keyword evidence="2" id="KW-1003">Cell membrane</keyword>
<dbReference type="Gene3D" id="3.80.10.10">
    <property type="entry name" value="Ribonuclease Inhibitor"/>
    <property type="match status" value="1"/>
</dbReference>
<keyword evidence="9" id="KW-1185">Reference proteome</keyword>
<keyword evidence="3" id="KW-0297">G-protein coupled receptor</keyword>
<evidence type="ECO:0000256" key="4">
    <source>
        <dbReference type="ARBA" id="ARBA00023170"/>
    </source>
</evidence>
<organism evidence="8">
    <name type="scientific">Medioppia subpectinata</name>
    <dbReference type="NCBI Taxonomy" id="1979941"/>
    <lineage>
        <taxon>Eukaryota</taxon>
        <taxon>Metazoa</taxon>
        <taxon>Ecdysozoa</taxon>
        <taxon>Arthropoda</taxon>
        <taxon>Chelicerata</taxon>
        <taxon>Arachnida</taxon>
        <taxon>Acari</taxon>
        <taxon>Acariformes</taxon>
        <taxon>Sarcoptiformes</taxon>
        <taxon>Oribatida</taxon>
        <taxon>Brachypylina</taxon>
        <taxon>Oppioidea</taxon>
        <taxon>Oppiidae</taxon>
        <taxon>Medioppia</taxon>
    </lineage>
</organism>
<keyword evidence="7" id="KW-0472">Membrane</keyword>
<sequence>MVPSVIVDSLKPSAAHQPLYVSLYRVTQESATHYARKLFALFDDNDYTTSSETSHDTSYNYITRRHMGSESSFGHVRSAGTRSPPLDTSTFYGQIIYESNYTDDYNGLALQQDGPTGATTGPMMSSTHKPSEMKDPMDPWGSSLLPSIKSDNKPVNTENGIFKPAVNVSTRIPILCGNISRRPNYPSVKCYPIPDAFNPCEDVMGNGFLRMLVWVVVIAAVLGNCAVMIVLM</sequence>
<feature type="compositionally biased region" description="Polar residues" evidence="6">
    <location>
        <begin position="113"/>
        <end position="128"/>
    </location>
</feature>
<dbReference type="AlphaFoldDB" id="A0A7R9L5V4"/>
<protein>
    <submittedName>
        <fullName evidence="8">Uncharacterized protein</fullName>
    </submittedName>
</protein>
<comment type="subcellular location">
    <subcellularLocation>
        <location evidence="1">Cell membrane</location>
        <topology evidence="1">Multi-pass membrane protein</topology>
    </subcellularLocation>
</comment>
<proteinExistence type="predicted"/>
<feature type="region of interest" description="Disordered" evidence="6">
    <location>
        <begin position="112"/>
        <end position="136"/>
    </location>
</feature>
<dbReference type="GO" id="GO:0008528">
    <property type="term" value="F:G protein-coupled peptide receptor activity"/>
    <property type="evidence" value="ECO:0007669"/>
    <property type="project" value="TreeGrafter"/>
</dbReference>
<dbReference type="InterPro" id="IPR032675">
    <property type="entry name" value="LRR_dom_sf"/>
</dbReference>
<dbReference type="PANTHER" id="PTHR24372:SF74">
    <property type="entry name" value="LP13728P"/>
    <property type="match status" value="1"/>
</dbReference>
<dbReference type="GO" id="GO:0005886">
    <property type="term" value="C:plasma membrane"/>
    <property type="evidence" value="ECO:0007669"/>
    <property type="project" value="UniProtKB-SubCell"/>
</dbReference>
<gene>
    <name evidence="8" type="ORF">OSB1V03_LOCUS16044</name>
</gene>
<keyword evidence="5" id="KW-0807">Transducer</keyword>
<feature type="transmembrane region" description="Helical" evidence="7">
    <location>
        <begin position="211"/>
        <end position="231"/>
    </location>
</feature>
<dbReference type="PANTHER" id="PTHR24372">
    <property type="entry name" value="GLYCOPROTEIN HORMONE RECEPTOR"/>
    <property type="match status" value="1"/>
</dbReference>
<dbReference type="EMBL" id="OC871965">
    <property type="protein sequence ID" value="CAD7635653.1"/>
    <property type="molecule type" value="Genomic_DNA"/>
</dbReference>
<evidence type="ECO:0000256" key="1">
    <source>
        <dbReference type="ARBA" id="ARBA00004651"/>
    </source>
</evidence>
<evidence type="ECO:0000256" key="2">
    <source>
        <dbReference type="ARBA" id="ARBA00022475"/>
    </source>
</evidence>
<evidence type="ECO:0000256" key="7">
    <source>
        <dbReference type="SAM" id="Phobius"/>
    </source>
</evidence>
<name>A0A7R9L5V4_9ACAR</name>
<dbReference type="GO" id="GO:0007189">
    <property type="term" value="P:adenylate cyclase-activating G protein-coupled receptor signaling pathway"/>
    <property type="evidence" value="ECO:0007669"/>
    <property type="project" value="TreeGrafter"/>
</dbReference>
<feature type="non-terminal residue" evidence="8">
    <location>
        <position position="232"/>
    </location>
</feature>
<evidence type="ECO:0000313" key="9">
    <source>
        <dbReference type="Proteomes" id="UP000759131"/>
    </source>
</evidence>
<evidence type="ECO:0000256" key="5">
    <source>
        <dbReference type="ARBA" id="ARBA00023224"/>
    </source>
</evidence>
<evidence type="ECO:0000256" key="3">
    <source>
        <dbReference type="ARBA" id="ARBA00023040"/>
    </source>
</evidence>
<dbReference type="EMBL" id="CAJPIZ010017390">
    <property type="protein sequence ID" value="CAG2116083.1"/>
    <property type="molecule type" value="Genomic_DNA"/>
</dbReference>
<reference evidence="8" key="1">
    <citation type="submission" date="2020-11" db="EMBL/GenBank/DDBJ databases">
        <authorList>
            <person name="Tran Van P."/>
        </authorList>
    </citation>
    <scope>NUCLEOTIDE SEQUENCE</scope>
</reference>
<keyword evidence="7" id="KW-1133">Transmembrane helix</keyword>
<accession>A0A7R9L5V4</accession>
<evidence type="ECO:0000256" key="6">
    <source>
        <dbReference type="SAM" id="MobiDB-lite"/>
    </source>
</evidence>
<keyword evidence="7" id="KW-0812">Transmembrane</keyword>
<keyword evidence="4" id="KW-0675">Receptor</keyword>
<dbReference type="OrthoDB" id="5981530at2759"/>